<proteinExistence type="predicted"/>
<comment type="caution">
    <text evidence="1">The sequence shown here is derived from an EMBL/GenBank/DDBJ whole genome shotgun (WGS) entry which is preliminary data.</text>
</comment>
<dbReference type="EMBL" id="JBHSJJ010000010">
    <property type="protein sequence ID" value="MFC4873451.1"/>
    <property type="molecule type" value="Genomic_DNA"/>
</dbReference>
<reference evidence="2" key="1">
    <citation type="journal article" date="2019" name="Int. J. Syst. Evol. Microbiol.">
        <title>The Global Catalogue of Microorganisms (GCM) 10K type strain sequencing project: providing services to taxonomists for standard genome sequencing and annotation.</title>
        <authorList>
            <consortium name="The Broad Institute Genomics Platform"/>
            <consortium name="The Broad Institute Genome Sequencing Center for Infectious Disease"/>
            <person name="Wu L."/>
            <person name="Ma J."/>
        </authorList>
    </citation>
    <scope>NUCLEOTIDE SEQUENCE [LARGE SCALE GENOMIC DNA]</scope>
    <source>
        <strain evidence="2">CGMCC 4.7466</strain>
    </source>
</reference>
<organism evidence="1 2">
    <name type="scientific">Negadavirga shengliensis</name>
    <dbReference type="NCBI Taxonomy" id="1389218"/>
    <lineage>
        <taxon>Bacteria</taxon>
        <taxon>Pseudomonadati</taxon>
        <taxon>Bacteroidota</taxon>
        <taxon>Cytophagia</taxon>
        <taxon>Cytophagales</taxon>
        <taxon>Cyclobacteriaceae</taxon>
        <taxon>Negadavirga</taxon>
    </lineage>
</organism>
<accession>A0ABV9T3X8</accession>
<dbReference type="RefSeq" id="WP_377066319.1">
    <property type="nucleotide sequence ID" value="NZ_JBHSJJ010000010.1"/>
</dbReference>
<dbReference type="Proteomes" id="UP001595818">
    <property type="component" value="Unassembled WGS sequence"/>
</dbReference>
<keyword evidence="2" id="KW-1185">Reference proteome</keyword>
<protein>
    <submittedName>
        <fullName evidence="1">Uncharacterized protein</fullName>
    </submittedName>
</protein>
<gene>
    <name evidence="1" type="ORF">ACFPFU_17245</name>
</gene>
<name>A0ABV9T3X8_9BACT</name>
<evidence type="ECO:0000313" key="2">
    <source>
        <dbReference type="Proteomes" id="UP001595818"/>
    </source>
</evidence>
<sequence>MGFFPLSDSTYLIESFPSFYIIDDHGSVLNTTNIPNKLDKIFGNKYNDNLYISSEMSHSVRINRHEYVLQVYRPNLNINENYPQYPLFVKLKIDESLNIEISPIDIYFPEEFKLPGGLTFGQHERAVYSIQNNHIIYGFGFSSKVFIYNINNKTMISIDLEIKNGINFSAPEATNIILSGNRLLTNFNIPLIDFNTNTIYRFHIDIDEENPMDNQGYLTVFDLDGRKLIESSLGKNSERMLRNPFLLNGKVFVNPYYPKTMEEHLEFYNFKLTKK</sequence>
<evidence type="ECO:0000313" key="1">
    <source>
        <dbReference type="EMBL" id="MFC4873451.1"/>
    </source>
</evidence>